<dbReference type="InterPro" id="IPR002182">
    <property type="entry name" value="NB-ARC"/>
</dbReference>
<dbReference type="InterPro" id="IPR036388">
    <property type="entry name" value="WH-like_DNA-bd_sf"/>
</dbReference>
<dbReference type="Pfam" id="PF00931">
    <property type="entry name" value="NB-ARC"/>
    <property type="match status" value="1"/>
</dbReference>
<dbReference type="Gene3D" id="1.10.8.430">
    <property type="entry name" value="Helical domain of apoptotic protease-activating factors"/>
    <property type="match status" value="1"/>
</dbReference>
<proteinExistence type="inferred from homology"/>
<dbReference type="GO" id="GO:0005524">
    <property type="term" value="F:ATP binding"/>
    <property type="evidence" value="ECO:0007669"/>
    <property type="project" value="UniProtKB-KW"/>
</dbReference>
<evidence type="ECO:0000259" key="9">
    <source>
        <dbReference type="Pfam" id="PF23559"/>
    </source>
</evidence>
<comment type="caution">
    <text evidence="11">The sequence shown here is derived from an EMBL/GenBank/DDBJ whole genome shotgun (WGS) entry which is preliminary data.</text>
</comment>
<feature type="domain" description="Disease resistance protein winged helix" evidence="9">
    <location>
        <begin position="442"/>
        <end position="515"/>
    </location>
</feature>
<sequence>MEFTAASCQVVLDKVSGLIINQVGLICNIDDEIRKLQRTLSKVQTMVNYLENHGGLVNYRNGALKMFVEDVDRFTYDADDLLDSIFLKLPAITNKTNLFNDHLHAQVFNMIISSPKKLGIPNKINKMKKNLEIIASQMETLYVYLPKLDFMDKNPTMNHITLGKSSFMGDSSLVDYDAVIGREDDKKELIKRLVAEGSNEICNVSVIPIVGMGGIGKTTIAQLAYNDVQVKDVLKLRMWVSVSTKTFDLIKITKSIIESATETSCSLSDLNPLQAKLQSLLKDKRFLLVLDDVWNEKPGDWDILFTSLQVGGKGSKVIVTTRSEVVSSIVGQGLVYNLKPLTDDECWKVMEHKAFSNVNLMEDDNLTEIGRNIAKKCKGLPLAAKVLGSVLHFKSSEQDWISILESDLWDLPEDKNEIFPSLALSYHHLPAHLKKCFAYCSIFPLNYQFVMDELVLIWMAEGFIWPRGQIRLEDIGNEYFMDLAWRSFFHFSHTLDVDGFSKRVYVMHDLIHDLAHLVSSNTCFPLENNFSQYSHVEFKNPRHLSLQLNSMQTVQLKAPNWLKNLRTFILVSENSSCLDQVPYELFTKLKSVRVLNLSHAGINELPGSIDCMKHLRYLNLSKTNICKLPESITKLCGLQTLNLTDCTSFLELPVNLKNLTNLRHLDLDVKRQLRSMPSGLGSLTKIQTLSAFIVGDEGGRTISELKNMQLLRGSICITNLEKVSNATEVREASLDQKSYIDKLILEWKHIRTTSDQQMEILQYLKPHKNVKNLVIKKYSGPMFPFWLTDPLCRFRTIELQTCQNCRNLPSPGFLRFLKSLYIGCMPSLALIGREFCGNPNVTAFPALETLIFEDMPNLREWNDLTVSDMPKLHELTIMDCPLLIGLPTLYGLNVLHSLNIAQCPNLESLSEGGLPDSLSSLIILQCPQIKSRCRVRDGEDWEKIQNVRKIEIDYQRLESSISGLWI</sequence>
<gene>
    <name evidence="11" type="ORF">LIER_13007</name>
</gene>
<dbReference type="InterPro" id="IPR041118">
    <property type="entry name" value="Rx_N"/>
</dbReference>
<dbReference type="SUPFAM" id="SSF52058">
    <property type="entry name" value="L domain-like"/>
    <property type="match status" value="1"/>
</dbReference>
<feature type="domain" description="Disease resistance N-terminal" evidence="8">
    <location>
        <begin position="10"/>
        <end position="88"/>
    </location>
</feature>
<accession>A0AAV3PWD4</accession>
<evidence type="ECO:0000256" key="6">
    <source>
        <dbReference type="ARBA" id="ARBA00022840"/>
    </source>
</evidence>
<keyword evidence="3" id="KW-0677">Repeat</keyword>
<evidence type="ECO:0000256" key="4">
    <source>
        <dbReference type="ARBA" id="ARBA00022741"/>
    </source>
</evidence>
<keyword evidence="12" id="KW-1185">Reference proteome</keyword>
<dbReference type="InterPro" id="IPR032675">
    <property type="entry name" value="LRR_dom_sf"/>
</dbReference>
<dbReference type="InterPro" id="IPR058922">
    <property type="entry name" value="WHD_DRP"/>
</dbReference>
<keyword evidence="2" id="KW-0433">Leucine-rich repeat</keyword>
<dbReference type="GO" id="GO:0006952">
    <property type="term" value="P:defense response"/>
    <property type="evidence" value="ECO:0007669"/>
    <property type="project" value="UniProtKB-KW"/>
</dbReference>
<evidence type="ECO:0000313" key="11">
    <source>
        <dbReference type="EMBL" id="GAA0155237.1"/>
    </source>
</evidence>
<dbReference type="InterPro" id="IPR042197">
    <property type="entry name" value="Apaf_helical"/>
</dbReference>
<dbReference type="Gene3D" id="1.20.5.4130">
    <property type="match status" value="1"/>
</dbReference>
<dbReference type="Gene3D" id="3.80.10.10">
    <property type="entry name" value="Ribonuclease Inhibitor"/>
    <property type="match status" value="2"/>
</dbReference>
<dbReference type="Gene3D" id="1.10.10.10">
    <property type="entry name" value="Winged helix-like DNA-binding domain superfamily/Winged helix DNA-binding domain"/>
    <property type="match status" value="1"/>
</dbReference>
<evidence type="ECO:0000256" key="5">
    <source>
        <dbReference type="ARBA" id="ARBA00022821"/>
    </source>
</evidence>
<organism evidence="11 12">
    <name type="scientific">Lithospermum erythrorhizon</name>
    <name type="common">Purple gromwell</name>
    <name type="synonym">Lithospermum officinale var. erythrorhizon</name>
    <dbReference type="NCBI Taxonomy" id="34254"/>
    <lineage>
        <taxon>Eukaryota</taxon>
        <taxon>Viridiplantae</taxon>
        <taxon>Streptophyta</taxon>
        <taxon>Embryophyta</taxon>
        <taxon>Tracheophyta</taxon>
        <taxon>Spermatophyta</taxon>
        <taxon>Magnoliopsida</taxon>
        <taxon>eudicotyledons</taxon>
        <taxon>Gunneridae</taxon>
        <taxon>Pentapetalae</taxon>
        <taxon>asterids</taxon>
        <taxon>lamiids</taxon>
        <taxon>Boraginales</taxon>
        <taxon>Boraginaceae</taxon>
        <taxon>Boraginoideae</taxon>
        <taxon>Lithospermeae</taxon>
        <taxon>Lithospermum</taxon>
    </lineage>
</organism>
<dbReference type="AlphaFoldDB" id="A0AAV3PWD4"/>
<comment type="similarity">
    <text evidence="1">Belongs to the disease resistance NB-LRR family.</text>
</comment>
<dbReference type="Pfam" id="PF25019">
    <property type="entry name" value="LRR_R13L1-DRL21"/>
    <property type="match status" value="1"/>
</dbReference>
<dbReference type="PRINTS" id="PR00364">
    <property type="entry name" value="DISEASERSIST"/>
</dbReference>
<reference evidence="11 12" key="1">
    <citation type="submission" date="2024-01" db="EMBL/GenBank/DDBJ databases">
        <title>The complete chloroplast genome sequence of Lithospermum erythrorhizon: insights into the phylogenetic relationship among Boraginaceae species and the maternal lineages of purple gromwells.</title>
        <authorList>
            <person name="Okada T."/>
            <person name="Watanabe K."/>
        </authorList>
    </citation>
    <scope>NUCLEOTIDE SEQUENCE [LARGE SCALE GENOMIC DNA]</scope>
</reference>
<keyword evidence="6" id="KW-0067">ATP-binding</keyword>
<dbReference type="SUPFAM" id="SSF52540">
    <property type="entry name" value="P-loop containing nucleoside triphosphate hydrolases"/>
    <property type="match status" value="1"/>
</dbReference>
<dbReference type="Proteomes" id="UP001454036">
    <property type="component" value="Unassembled WGS sequence"/>
</dbReference>
<dbReference type="GO" id="GO:0051707">
    <property type="term" value="P:response to other organism"/>
    <property type="evidence" value="ECO:0007669"/>
    <property type="project" value="UniProtKB-ARBA"/>
</dbReference>
<evidence type="ECO:0000259" key="7">
    <source>
        <dbReference type="Pfam" id="PF00931"/>
    </source>
</evidence>
<dbReference type="InterPro" id="IPR056789">
    <property type="entry name" value="LRR_R13L1-DRL21"/>
</dbReference>
<evidence type="ECO:0000259" key="10">
    <source>
        <dbReference type="Pfam" id="PF25019"/>
    </source>
</evidence>
<dbReference type="EMBL" id="BAABME010002575">
    <property type="protein sequence ID" value="GAA0155237.1"/>
    <property type="molecule type" value="Genomic_DNA"/>
</dbReference>
<dbReference type="Pfam" id="PF23559">
    <property type="entry name" value="WHD_DRP"/>
    <property type="match status" value="1"/>
</dbReference>
<dbReference type="PANTHER" id="PTHR36766:SF40">
    <property type="entry name" value="DISEASE RESISTANCE PROTEIN RGA3"/>
    <property type="match status" value="1"/>
</dbReference>
<evidence type="ECO:0000313" key="12">
    <source>
        <dbReference type="Proteomes" id="UP001454036"/>
    </source>
</evidence>
<dbReference type="InterPro" id="IPR001611">
    <property type="entry name" value="Leu-rich_rpt"/>
</dbReference>
<evidence type="ECO:0000256" key="1">
    <source>
        <dbReference type="ARBA" id="ARBA00008894"/>
    </source>
</evidence>
<keyword evidence="4" id="KW-0547">Nucleotide-binding</keyword>
<keyword evidence="5" id="KW-0611">Plant defense</keyword>
<dbReference type="InterPro" id="IPR027417">
    <property type="entry name" value="P-loop_NTPase"/>
</dbReference>
<dbReference type="Pfam" id="PF18052">
    <property type="entry name" value="Rx_N"/>
    <property type="match status" value="1"/>
</dbReference>
<feature type="domain" description="R13L1/DRL21-like LRR repeat region" evidence="10">
    <location>
        <begin position="702"/>
        <end position="825"/>
    </location>
</feature>
<dbReference type="Gene3D" id="3.40.50.300">
    <property type="entry name" value="P-loop containing nucleotide triphosphate hydrolases"/>
    <property type="match status" value="1"/>
</dbReference>
<dbReference type="GO" id="GO:0043531">
    <property type="term" value="F:ADP binding"/>
    <property type="evidence" value="ECO:0007669"/>
    <property type="project" value="InterPro"/>
</dbReference>
<evidence type="ECO:0000256" key="2">
    <source>
        <dbReference type="ARBA" id="ARBA00022614"/>
    </source>
</evidence>
<feature type="domain" description="NB-ARC" evidence="7">
    <location>
        <begin position="183"/>
        <end position="357"/>
    </location>
</feature>
<evidence type="ECO:0000259" key="8">
    <source>
        <dbReference type="Pfam" id="PF18052"/>
    </source>
</evidence>
<name>A0AAV3PWD4_LITER</name>
<protein>
    <submittedName>
        <fullName evidence="11">Antimicrobial response protein</fullName>
    </submittedName>
</protein>
<dbReference type="PANTHER" id="PTHR36766">
    <property type="entry name" value="PLANT BROAD-SPECTRUM MILDEW RESISTANCE PROTEIN RPW8"/>
    <property type="match status" value="1"/>
</dbReference>
<dbReference type="Pfam" id="PF13855">
    <property type="entry name" value="LRR_8"/>
    <property type="match status" value="1"/>
</dbReference>
<evidence type="ECO:0000256" key="3">
    <source>
        <dbReference type="ARBA" id="ARBA00022737"/>
    </source>
</evidence>